<dbReference type="CDD" id="cd00090">
    <property type="entry name" value="HTH_ARSR"/>
    <property type="match status" value="1"/>
</dbReference>
<sequence length="209" mass="23758">MNNLIKSGNTKSTIILELKKERELSLDDLSKKLGISKVATLKHMAGLEEDGLAKRRYISTQRGRPRCFFSLTENGTDLLPKNYSEIAVEALAYIEKELGRDHVVNLLRMRTGKMIIPYRKCLDGLNPGEKIITLSKMRDEDGYLSNWKKIDNNTYELVEFNCPILGISSRYSEACKAESDMFRSTTDAEIAVTHRVIDGSKACRFLIKF</sequence>
<organism evidence="1 2">
    <name type="scientific">Oxyplasma meridianum</name>
    <dbReference type="NCBI Taxonomy" id="3073602"/>
    <lineage>
        <taxon>Archaea</taxon>
        <taxon>Methanobacteriati</taxon>
        <taxon>Thermoplasmatota</taxon>
        <taxon>Thermoplasmata</taxon>
        <taxon>Thermoplasmatales</taxon>
        <taxon>Thermoplasmataceae</taxon>
        <taxon>Oxyplasma</taxon>
    </lineage>
</organism>
<dbReference type="GeneID" id="95966749"/>
<dbReference type="Proteomes" id="UP001451606">
    <property type="component" value="Chromosome"/>
</dbReference>
<dbReference type="Gene3D" id="1.10.10.10">
    <property type="entry name" value="Winged helix-like DNA-binding domain superfamily/Winged helix DNA-binding domain"/>
    <property type="match status" value="1"/>
</dbReference>
<dbReference type="InterPro" id="IPR011991">
    <property type="entry name" value="ArsR-like_HTH"/>
</dbReference>
<keyword evidence="2" id="KW-1185">Reference proteome</keyword>
<reference evidence="1 2" key="1">
    <citation type="submission" date="2023-09" db="EMBL/GenBank/DDBJ databases">
        <authorList>
            <person name="Golyshina O.V."/>
            <person name="Lunev E.A."/>
            <person name="Bargiela R."/>
            <person name="Gaines M.C."/>
            <person name="Daum B."/>
            <person name="Bale N.J."/>
            <person name="Koenen M."/>
            <person name="Sinninghe Damst J.S."/>
            <person name="Yakimov M."/>
            <person name="Golyshin P.N."/>
        </authorList>
    </citation>
    <scope>NUCLEOTIDE SEQUENCE [LARGE SCALE GENOMIC DNA]</scope>
    <source>
        <strain evidence="1 2">M1</strain>
    </source>
</reference>
<evidence type="ECO:0000313" key="2">
    <source>
        <dbReference type="Proteomes" id="UP001451606"/>
    </source>
</evidence>
<dbReference type="EMBL" id="CP133772">
    <property type="protein sequence ID" value="WYX99494.1"/>
    <property type="molecule type" value="Genomic_DNA"/>
</dbReference>
<dbReference type="AlphaFoldDB" id="A0AAX4NE67"/>
<dbReference type="SUPFAM" id="SSF46785">
    <property type="entry name" value="Winged helix' DNA-binding domain"/>
    <property type="match status" value="1"/>
</dbReference>
<gene>
    <name evidence="1" type="ORF">OXIME_000025</name>
</gene>
<dbReference type="InterPro" id="IPR036390">
    <property type="entry name" value="WH_DNA-bd_sf"/>
</dbReference>
<proteinExistence type="predicted"/>
<dbReference type="InterPro" id="IPR036388">
    <property type="entry name" value="WH-like_DNA-bd_sf"/>
</dbReference>
<evidence type="ECO:0000313" key="1">
    <source>
        <dbReference type="EMBL" id="WYX99494.1"/>
    </source>
</evidence>
<dbReference type="RefSeq" id="WP_393971468.1">
    <property type="nucleotide sequence ID" value="NZ_CP133772.1"/>
</dbReference>
<name>A0AAX4NE67_9ARCH</name>
<dbReference type="KEGG" id="omr:OXIME_000025"/>
<accession>A0AAX4NE67</accession>
<protein>
    <submittedName>
        <fullName evidence="1">HTH domain-containing protein</fullName>
    </submittedName>
</protein>